<comment type="catalytic activity">
    <reaction evidence="7">
        <text>L-seryl-[protein] + ATP = O-phospho-L-seryl-[protein] + ADP + H(+)</text>
        <dbReference type="Rhea" id="RHEA:17989"/>
        <dbReference type="Rhea" id="RHEA-COMP:9863"/>
        <dbReference type="Rhea" id="RHEA-COMP:11604"/>
        <dbReference type="ChEBI" id="CHEBI:15378"/>
        <dbReference type="ChEBI" id="CHEBI:29999"/>
        <dbReference type="ChEBI" id="CHEBI:30616"/>
        <dbReference type="ChEBI" id="CHEBI:83421"/>
        <dbReference type="ChEBI" id="CHEBI:456216"/>
        <dbReference type="EC" id="2.7.12.2"/>
    </reaction>
</comment>
<comment type="catalytic activity">
    <reaction evidence="8">
        <text>L-threonyl-[protein] + ATP = O-phospho-L-threonyl-[protein] + ADP + H(+)</text>
        <dbReference type="Rhea" id="RHEA:46608"/>
        <dbReference type="Rhea" id="RHEA-COMP:11060"/>
        <dbReference type="Rhea" id="RHEA-COMP:11605"/>
        <dbReference type="ChEBI" id="CHEBI:15378"/>
        <dbReference type="ChEBI" id="CHEBI:30013"/>
        <dbReference type="ChEBI" id="CHEBI:30616"/>
        <dbReference type="ChEBI" id="CHEBI:61977"/>
        <dbReference type="ChEBI" id="CHEBI:456216"/>
        <dbReference type="EC" id="2.7.12.2"/>
    </reaction>
</comment>
<dbReference type="GO" id="GO:0004708">
    <property type="term" value="F:MAP kinase kinase activity"/>
    <property type="evidence" value="ECO:0007669"/>
    <property type="project" value="UniProtKB-EC"/>
</dbReference>
<dbReference type="InterPro" id="IPR011009">
    <property type="entry name" value="Kinase-like_dom_sf"/>
</dbReference>
<evidence type="ECO:0000256" key="8">
    <source>
        <dbReference type="ARBA" id="ARBA00049299"/>
    </source>
</evidence>
<evidence type="ECO:0000256" key="1">
    <source>
        <dbReference type="ARBA" id="ARBA00022679"/>
    </source>
</evidence>
<dbReference type="SUPFAM" id="SSF56112">
    <property type="entry name" value="Protein kinase-like (PK-like)"/>
    <property type="match status" value="1"/>
</dbReference>
<dbReference type="InterPro" id="IPR008271">
    <property type="entry name" value="Ser/Thr_kinase_AS"/>
</dbReference>
<keyword evidence="4" id="KW-0067">ATP-binding</keyword>
<evidence type="ECO:0000259" key="11">
    <source>
        <dbReference type="PROSITE" id="PS50011"/>
    </source>
</evidence>
<dbReference type="InterPro" id="IPR000719">
    <property type="entry name" value="Prot_kinase_dom"/>
</dbReference>
<evidence type="ECO:0000256" key="9">
    <source>
        <dbReference type="ARBA" id="ARBA00051693"/>
    </source>
</evidence>
<dbReference type="Gene3D" id="1.10.510.10">
    <property type="entry name" value="Transferase(Phosphotransferase) domain 1"/>
    <property type="match status" value="1"/>
</dbReference>
<feature type="region of interest" description="Disordered" evidence="10">
    <location>
        <begin position="1"/>
        <end position="67"/>
    </location>
</feature>
<dbReference type="PROSITE" id="PS50011">
    <property type="entry name" value="PROTEIN_KINASE_DOM"/>
    <property type="match status" value="1"/>
</dbReference>
<sequence>MIGLTLDLDGCRFGDPPPPPTPPPQPQPQPQQQPSSSSSRGRRRRRNNNSDPMTSFPPSPMGGTYRHEGLSIGRNFLRFRGSTVSENLGYDDLVVEKCVGRGACCSVWRARRRRKDEDEGEGESDDYYDDDDDDDGGPTTPPSRTAAAAAAEDGEDRRYLALKVFHLRDPDNRSMLVRELGALCSFRCDCLVEMAGAFLDLDRDRHPHRRREDDDDDDDDDDDEGIVGPAVVARRRRRRGRQGGVVGGSGGGGNTVALVLEYMDRGSLADMLVRRRPGGDGATTTTAAAPPLPEYAVASIAYQVLWGLSYLHFEGVLHRDIKPANVLVSSSGRVKLADFGIVSQWRPNDIMDTDGTIMNCTVVGTTRYMSPERLRGRPYTRSSDVWSVGLLLLEMARGDSPFEDVTSVFELVQTLDECKMSEFVPESTSDGLRDILMGCLDHSPRE</sequence>
<evidence type="ECO:0000256" key="3">
    <source>
        <dbReference type="ARBA" id="ARBA00022777"/>
    </source>
</evidence>
<evidence type="ECO:0000313" key="13">
    <source>
        <dbReference type="Proteomes" id="UP001530315"/>
    </source>
</evidence>
<dbReference type="EC" id="2.7.12.2" evidence="6"/>
<name>A0ABD3Q5V0_9STRA</name>
<evidence type="ECO:0000256" key="6">
    <source>
        <dbReference type="ARBA" id="ARBA00038999"/>
    </source>
</evidence>
<protein>
    <recommendedName>
        <fullName evidence="6">mitogen-activated protein kinase kinase</fullName>
        <ecNumber evidence="6">2.7.12.2</ecNumber>
    </recommendedName>
</protein>
<keyword evidence="1" id="KW-0808">Transferase</keyword>
<dbReference type="Proteomes" id="UP001530315">
    <property type="component" value="Unassembled WGS sequence"/>
</dbReference>
<feature type="region of interest" description="Disordered" evidence="10">
    <location>
        <begin position="112"/>
        <end position="152"/>
    </location>
</feature>
<dbReference type="PROSITE" id="PS00108">
    <property type="entry name" value="PROTEIN_KINASE_ST"/>
    <property type="match status" value="1"/>
</dbReference>
<organism evidence="12 13">
    <name type="scientific">Stephanodiscus triporus</name>
    <dbReference type="NCBI Taxonomy" id="2934178"/>
    <lineage>
        <taxon>Eukaryota</taxon>
        <taxon>Sar</taxon>
        <taxon>Stramenopiles</taxon>
        <taxon>Ochrophyta</taxon>
        <taxon>Bacillariophyta</taxon>
        <taxon>Coscinodiscophyceae</taxon>
        <taxon>Thalassiosirophycidae</taxon>
        <taxon>Stephanodiscales</taxon>
        <taxon>Stephanodiscaceae</taxon>
        <taxon>Stephanodiscus</taxon>
    </lineage>
</organism>
<evidence type="ECO:0000256" key="10">
    <source>
        <dbReference type="SAM" id="MobiDB-lite"/>
    </source>
</evidence>
<dbReference type="Pfam" id="PF00069">
    <property type="entry name" value="Pkinase"/>
    <property type="match status" value="1"/>
</dbReference>
<keyword evidence="13" id="KW-1185">Reference proteome</keyword>
<gene>
    <name evidence="12" type="ORF">ACHAW5_002457</name>
</gene>
<keyword evidence="2" id="KW-0547">Nucleotide-binding</keyword>
<evidence type="ECO:0000256" key="5">
    <source>
        <dbReference type="ARBA" id="ARBA00038035"/>
    </source>
</evidence>
<dbReference type="SMART" id="SM00220">
    <property type="entry name" value="S_TKc"/>
    <property type="match status" value="1"/>
</dbReference>
<feature type="compositionally biased region" description="Pro residues" evidence="10">
    <location>
        <begin position="15"/>
        <end position="31"/>
    </location>
</feature>
<proteinExistence type="inferred from homology"/>
<evidence type="ECO:0000256" key="4">
    <source>
        <dbReference type="ARBA" id="ARBA00022840"/>
    </source>
</evidence>
<dbReference type="GO" id="GO:0005524">
    <property type="term" value="F:ATP binding"/>
    <property type="evidence" value="ECO:0007669"/>
    <property type="project" value="UniProtKB-KW"/>
</dbReference>
<comment type="caution">
    <text evidence="12">The sequence shown here is derived from an EMBL/GenBank/DDBJ whole genome shotgun (WGS) entry which is preliminary data.</text>
</comment>
<evidence type="ECO:0000313" key="12">
    <source>
        <dbReference type="EMBL" id="KAL3795490.1"/>
    </source>
</evidence>
<dbReference type="PANTHER" id="PTHR48013:SF9">
    <property type="entry name" value="DUAL SPECIFICITY MITOGEN-ACTIVATED PROTEIN KINASE KINASE 5"/>
    <property type="match status" value="1"/>
</dbReference>
<feature type="domain" description="Protein kinase" evidence="11">
    <location>
        <begin position="93"/>
        <end position="446"/>
    </location>
</feature>
<comment type="similarity">
    <text evidence="5">Belongs to the protein kinase superfamily. STE Ser/Thr protein kinase family. MAP kinase kinase subfamily.</text>
</comment>
<accession>A0ABD3Q5V0</accession>
<feature type="region of interest" description="Disordered" evidence="10">
    <location>
        <begin position="206"/>
        <end position="249"/>
    </location>
</feature>
<evidence type="ECO:0000256" key="7">
    <source>
        <dbReference type="ARBA" id="ARBA00049014"/>
    </source>
</evidence>
<evidence type="ECO:0000256" key="2">
    <source>
        <dbReference type="ARBA" id="ARBA00022741"/>
    </source>
</evidence>
<keyword evidence="3" id="KW-0418">Kinase</keyword>
<feature type="compositionally biased region" description="Acidic residues" evidence="10">
    <location>
        <begin position="118"/>
        <end position="136"/>
    </location>
</feature>
<reference evidence="12 13" key="1">
    <citation type="submission" date="2024-10" db="EMBL/GenBank/DDBJ databases">
        <title>Updated reference genomes for cyclostephanoid diatoms.</title>
        <authorList>
            <person name="Roberts W.R."/>
            <person name="Alverson A.J."/>
        </authorList>
    </citation>
    <scope>NUCLEOTIDE SEQUENCE [LARGE SCALE GENOMIC DNA]</scope>
    <source>
        <strain evidence="12 13">AJA276-08</strain>
    </source>
</reference>
<dbReference type="PANTHER" id="PTHR48013">
    <property type="entry name" value="DUAL SPECIFICITY MITOGEN-ACTIVATED PROTEIN KINASE KINASE 5-RELATED"/>
    <property type="match status" value="1"/>
</dbReference>
<feature type="compositionally biased region" description="Acidic residues" evidence="10">
    <location>
        <begin position="213"/>
        <end position="225"/>
    </location>
</feature>
<comment type="catalytic activity">
    <reaction evidence="9">
        <text>L-tyrosyl-[protein] + ATP = O-phospho-L-tyrosyl-[protein] + ADP + H(+)</text>
        <dbReference type="Rhea" id="RHEA:10596"/>
        <dbReference type="Rhea" id="RHEA-COMP:10136"/>
        <dbReference type="Rhea" id="RHEA-COMP:20101"/>
        <dbReference type="ChEBI" id="CHEBI:15378"/>
        <dbReference type="ChEBI" id="CHEBI:30616"/>
        <dbReference type="ChEBI" id="CHEBI:46858"/>
        <dbReference type="ChEBI" id="CHEBI:61978"/>
        <dbReference type="ChEBI" id="CHEBI:456216"/>
        <dbReference type="EC" id="2.7.12.2"/>
    </reaction>
</comment>
<dbReference type="EMBL" id="JALLAZ020000422">
    <property type="protein sequence ID" value="KAL3795490.1"/>
    <property type="molecule type" value="Genomic_DNA"/>
</dbReference>
<dbReference type="AlphaFoldDB" id="A0ABD3Q5V0"/>